<name>A0ABW8A8U0_9ACTN</name>
<dbReference type="InterPro" id="IPR006311">
    <property type="entry name" value="TAT_signal"/>
</dbReference>
<dbReference type="CDD" id="cd03467">
    <property type="entry name" value="Rieske"/>
    <property type="match status" value="1"/>
</dbReference>
<protein>
    <recommendedName>
        <fullName evidence="2">Cytochrome bc1 complex Rieske iron-sulfur subunit</fullName>
    </recommendedName>
    <alternativeName>
        <fullName evidence="8">Cytochrome bc1 reductase complex subunit QcrA</fullName>
    </alternativeName>
</protein>
<comment type="function">
    <text evidence="1">Iron-sulfur subunit of the cytochrome bc1 complex, an essential component of the respiratory electron transport chain required for ATP synthesis. The bc1 complex catalyzes the oxidation of menaquinol and the reduction of cytochrome c in the respiratory chain. The bc1 complex operates through a Q-cycle mechanism that couples electron transfer to generation of the proton gradient that drives ATP synthesis.</text>
</comment>
<dbReference type="InterPro" id="IPR036922">
    <property type="entry name" value="Rieske_2Fe-2S_sf"/>
</dbReference>
<dbReference type="PRINTS" id="PR00162">
    <property type="entry name" value="RIESKE"/>
</dbReference>
<gene>
    <name evidence="12" type="ORF">ACIBP5_20845</name>
</gene>
<keyword evidence="5" id="KW-0408">Iron</keyword>
<keyword evidence="3" id="KW-0001">2Fe-2S</keyword>
<feature type="region of interest" description="Disordered" evidence="10">
    <location>
        <begin position="33"/>
        <end position="76"/>
    </location>
</feature>
<dbReference type="EMBL" id="JBITMB010000005">
    <property type="protein sequence ID" value="MFI7442421.1"/>
    <property type="molecule type" value="Genomic_DNA"/>
</dbReference>
<evidence type="ECO:0000313" key="13">
    <source>
        <dbReference type="Proteomes" id="UP001612928"/>
    </source>
</evidence>
<dbReference type="InterPro" id="IPR014349">
    <property type="entry name" value="Rieske_Fe-S_prot"/>
</dbReference>
<evidence type="ECO:0000256" key="2">
    <source>
        <dbReference type="ARBA" id="ARBA00015816"/>
    </source>
</evidence>
<dbReference type="PANTHER" id="PTHR10134">
    <property type="entry name" value="CYTOCHROME B-C1 COMPLEX SUBUNIT RIESKE, MITOCHONDRIAL"/>
    <property type="match status" value="1"/>
</dbReference>
<keyword evidence="6" id="KW-0411">Iron-sulfur</keyword>
<dbReference type="InterPro" id="IPR017941">
    <property type="entry name" value="Rieske_2Fe-2S"/>
</dbReference>
<keyword evidence="13" id="KW-1185">Reference proteome</keyword>
<dbReference type="PROSITE" id="PS51296">
    <property type="entry name" value="RIESKE"/>
    <property type="match status" value="1"/>
</dbReference>
<evidence type="ECO:0000256" key="1">
    <source>
        <dbReference type="ARBA" id="ARBA00002494"/>
    </source>
</evidence>
<sequence>MTETTRRAVVLGAGGTGLAAVLSACAGYGDPATQASVAPPAEEPLADETAQAPEGDASPTKKAKAEGKALAGTDDIPSGGGKVFARQKVVVVQTGSGDFKAYSAICTHAGCAVTSVSNGTINCPCHGSKFAIEDGSVAAGPAERPLAEKKIKVDGDKIMLL</sequence>
<evidence type="ECO:0000256" key="5">
    <source>
        <dbReference type="ARBA" id="ARBA00023004"/>
    </source>
</evidence>
<dbReference type="SUPFAM" id="SSF50022">
    <property type="entry name" value="ISP domain"/>
    <property type="match status" value="1"/>
</dbReference>
<proteinExistence type="predicted"/>
<dbReference type="PROSITE" id="PS51257">
    <property type="entry name" value="PROKAR_LIPOPROTEIN"/>
    <property type="match status" value="1"/>
</dbReference>
<evidence type="ECO:0000256" key="8">
    <source>
        <dbReference type="ARBA" id="ARBA00029586"/>
    </source>
</evidence>
<accession>A0ABW8A8U0</accession>
<dbReference type="Pfam" id="PF00355">
    <property type="entry name" value="Rieske"/>
    <property type="match status" value="1"/>
</dbReference>
<evidence type="ECO:0000256" key="10">
    <source>
        <dbReference type="SAM" id="MobiDB-lite"/>
    </source>
</evidence>
<evidence type="ECO:0000256" key="7">
    <source>
        <dbReference type="ARBA" id="ARBA00023157"/>
    </source>
</evidence>
<dbReference type="PROSITE" id="PS51318">
    <property type="entry name" value="TAT"/>
    <property type="match status" value="1"/>
</dbReference>
<evidence type="ECO:0000256" key="3">
    <source>
        <dbReference type="ARBA" id="ARBA00022714"/>
    </source>
</evidence>
<feature type="domain" description="Rieske" evidence="11">
    <location>
        <begin position="68"/>
        <end position="160"/>
    </location>
</feature>
<keyword evidence="7" id="KW-1015">Disulfide bond</keyword>
<keyword evidence="4" id="KW-0479">Metal-binding</keyword>
<evidence type="ECO:0000313" key="12">
    <source>
        <dbReference type="EMBL" id="MFI7442421.1"/>
    </source>
</evidence>
<dbReference type="RefSeq" id="WP_397022396.1">
    <property type="nucleotide sequence ID" value="NZ_JBITMB010000005.1"/>
</dbReference>
<evidence type="ECO:0000256" key="4">
    <source>
        <dbReference type="ARBA" id="ARBA00022723"/>
    </source>
</evidence>
<evidence type="ECO:0000259" key="11">
    <source>
        <dbReference type="PROSITE" id="PS51296"/>
    </source>
</evidence>
<evidence type="ECO:0000256" key="6">
    <source>
        <dbReference type="ARBA" id="ARBA00023014"/>
    </source>
</evidence>
<comment type="cofactor">
    <cofactor evidence="9">
        <name>[2Fe-2S] cluster</name>
        <dbReference type="ChEBI" id="CHEBI:190135"/>
    </cofactor>
</comment>
<organism evidence="12 13">
    <name type="scientific">Nonomuraea indica</name>
    <dbReference type="NCBI Taxonomy" id="1581193"/>
    <lineage>
        <taxon>Bacteria</taxon>
        <taxon>Bacillati</taxon>
        <taxon>Actinomycetota</taxon>
        <taxon>Actinomycetes</taxon>
        <taxon>Streptosporangiales</taxon>
        <taxon>Streptosporangiaceae</taxon>
        <taxon>Nonomuraea</taxon>
    </lineage>
</organism>
<evidence type="ECO:0000256" key="9">
    <source>
        <dbReference type="ARBA" id="ARBA00034078"/>
    </source>
</evidence>
<dbReference type="InterPro" id="IPR005805">
    <property type="entry name" value="Rieske_Fe-S_prot_C"/>
</dbReference>
<reference evidence="12 13" key="1">
    <citation type="submission" date="2024-10" db="EMBL/GenBank/DDBJ databases">
        <title>The Natural Products Discovery Center: Release of the First 8490 Sequenced Strains for Exploring Actinobacteria Biosynthetic Diversity.</title>
        <authorList>
            <person name="Kalkreuter E."/>
            <person name="Kautsar S.A."/>
            <person name="Yang D."/>
            <person name="Bader C.D."/>
            <person name="Teijaro C.N."/>
            <person name="Fluegel L."/>
            <person name="Davis C.M."/>
            <person name="Simpson J.R."/>
            <person name="Lauterbach L."/>
            <person name="Steele A.D."/>
            <person name="Gui C."/>
            <person name="Meng S."/>
            <person name="Li G."/>
            <person name="Viehrig K."/>
            <person name="Ye F."/>
            <person name="Su P."/>
            <person name="Kiefer A.F."/>
            <person name="Nichols A."/>
            <person name="Cepeda A.J."/>
            <person name="Yan W."/>
            <person name="Fan B."/>
            <person name="Jiang Y."/>
            <person name="Adhikari A."/>
            <person name="Zheng C.-J."/>
            <person name="Schuster L."/>
            <person name="Cowan T.M."/>
            <person name="Smanski M.J."/>
            <person name="Chevrette M.G."/>
            <person name="De Carvalho L.P.S."/>
            <person name="Shen B."/>
        </authorList>
    </citation>
    <scope>NUCLEOTIDE SEQUENCE [LARGE SCALE GENOMIC DNA]</scope>
    <source>
        <strain evidence="12 13">NPDC049503</strain>
    </source>
</reference>
<comment type="caution">
    <text evidence="12">The sequence shown here is derived from an EMBL/GenBank/DDBJ whole genome shotgun (WGS) entry which is preliminary data.</text>
</comment>
<dbReference type="Gene3D" id="2.102.10.10">
    <property type="entry name" value="Rieske [2Fe-2S] iron-sulphur domain"/>
    <property type="match status" value="1"/>
</dbReference>
<dbReference type="Proteomes" id="UP001612928">
    <property type="component" value="Unassembled WGS sequence"/>
</dbReference>